<evidence type="ECO:0000259" key="5">
    <source>
        <dbReference type="PROSITE" id="PS50977"/>
    </source>
</evidence>
<protein>
    <recommendedName>
        <fullName evidence="5">HTH tetR-type domain-containing protein</fullName>
    </recommendedName>
</protein>
<evidence type="ECO:0000256" key="3">
    <source>
        <dbReference type="ARBA" id="ARBA00023163"/>
    </source>
</evidence>
<evidence type="ECO:0000256" key="1">
    <source>
        <dbReference type="ARBA" id="ARBA00023015"/>
    </source>
</evidence>
<dbReference type="InterPro" id="IPR009057">
    <property type="entry name" value="Homeodomain-like_sf"/>
</dbReference>
<dbReference type="InterPro" id="IPR036271">
    <property type="entry name" value="Tet_transcr_reg_TetR-rel_C_sf"/>
</dbReference>
<accession>A0A512N366</accession>
<dbReference type="PROSITE" id="PS50977">
    <property type="entry name" value="HTH_TETR_2"/>
    <property type="match status" value="1"/>
</dbReference>
<organism evidence="6 7">
    <name type="scientific">Reyranella soli</name>
    <dbReference type="NCBI Taxonomy" id="1230389"/>
    <lineage>
        <taxon>Bacteria</taxon>
        <taxon>Pseudomonadati</taxon>
        <taxon>Pseudomonadota</taxon>
        <taxon>Alphaproteobacteria</taxon>
        <taxon>Hyphomicrobiales</taxon>
        <taxon>Reyranellaceae</taxon>
        <taxon>Reyranella</taxon>
    </lineage>
</organism>
<dbReference type="EMBL" id="BKAJ01000011">
    <property type="protein sequence ID" value="GEP53439.1"/>
    <property type="molecule type" value="Genomic_DNA"/>
</dbReference>
<keyword evidence="1" id="KW-0805">Transcription regulation</keyword>
<dbReference type="SUPFAM" id="SSF46689">
    <property type="entry name" value="Homeodomain-like"/>
    <property type="match status" value="1"/>
</dbReference>
<reference evidence="6 7" key="1">
    <citation type="submission" date="2019-07" db="EMBL/GenBank/DDBJ databases">
        <title>Whole genome shotgun sequence of Reyranella soli NBRC 108950.</title>
        <authorList>
            <person name="Hosoyama A."/>
            <person name="Uohara A."/>
            <person name="Ohji S."/>
            <person name="Ichikawa N."/>
        </authorList>
    </citation>
    <scope>NUCLEOTIDE SEQUENCE [LARGE SCALE GENOMIC DNA]</scope>
    <source>
        <strain evidence="6 7">NBRC 108950</strain>
    </source>
</reference>
<name>A0A512N366_9HYPH</name>
<dbReference type="Proteomes" id="UP000321058">
    <property type="component" value="Unassembled WGS sequence"/>
</dbReference>
<comment type="caution">
    <text evidence="6">The sequence shown here is derived from an EMBL/GenBank/DDBJ whole genome shotgun (WGS) entry which is preliminary data.</text>
</comment>
<dbReference type="AlphaFoldDB" id="A0A512N366"/>
<dbReference type="Pfam" id="PF13305">
    <property type="entry name" value="TetR_C_33"/>
    <property type="match status" value="1"/>
</dbReference>
<dbReference type="GO" id="GO:0003700">
    <property type="term" value="F:DNA-binding transcription factor activity"/>
    <property type="evidence" value="ECO:0007669"/>
    <property type="project" value="TreeGrafter"/>
</dbReference>
<evidence type="ECO:0000313" key="7">
    <source>
        <dbReference type="Proteomes" id="UP000321058"/>
    </source>
</evidence>
<dbReference type="GO" id="GO:0000976">
    <property type="term" value="F:transcription cis-regulatory region binding"/>
    <property type="evidence" value="ECO:0007669"/>
    <property type="project" value="TreeGrafter"/>
</dbReference>
<dbReference type="InterPro" id="IPR050109">
    <property type="entry name" value="HTH-type_TetR-like_transc_reg"/>
</dbReference>
<proteinExistence type="predicted"/>
<evidence type="ECO:0000313" key="6">
    <source>
        <dbReference type="EMBL" id="GEP53439.1"/>
    </source>
</evidence>
<dbReference type="InterPro" id="IPR001647">
    <property type="entry name" value="HTH_TetR"/>
</dbReference>
<keyword evidence="7" id="KW-1185">Reference proteome</keyword>
<feature type="DNA-binding region" description="H-T-H motif" evidence="4">
    <location>
        <begin position="36"/>
        <end position="55"/>
    </location>
</feature>
<dbReference type="Pfam" id="PF00440">
    <property type="entry name" value="TetR_N"/>
    <property type="match status" value="1"/>
</dbReference>
<feature type="domain" description="HTH tetR-type" evidence="5">
    <location>
        <begin position="13"/>
        <end position="73"/>
    </location>
</feature>
<sequence>MARAKTAKPYHHGELREALVSAGRKLMEERGLRGFTLRECARRAAVSHAAPAHHFASIDDLLAEIATRGYHELTAAMSAEARRSGNDAAARLVGQGVGYMAFAAANPVLFQLMFSREANRFETPELAEAAKSAYHLHREAVEAVIPQASGEVKERMVDFAWASVHGFITLVLEGQLGEKDSSRALKARGLAALSAMVEAVVRAGGEP</sequence>
<dbReference type="SUPFAM" id="SSF48498">
    <property type="entry name" value="Tetracyclin repressor-like, C-terminal domain"/>
    <property type="match status" value="1"/>
</dbReference>
<dbReference type="PANTHER" id="PTHR30055">
    <property type="entry name" value="HTH-TYPE TRANSCRIPTIONAL REGULATOR RUTR"/>
    <property type="match status" value="1"/>
</dbReference>
<evidence type="ECO:0000256" key="4">
    <source>
        <dbReference type="PROSITE-ProRule" id="PRU00335"/>
    </source>
</evidence>
<keyword evidence="3" id="KW-0804">Transcription</keyword>
<keyword evidence="2 4" id="KW-0238">DNA-binding</keyword>
<dbReference type="RefSeq" id="WP_170302811.1">
    <property type="nucleotide sequence ID" value="NZ_BKAJ01000011.1"/>
</dbReference>
<dbReference type="InterPro" id="IPR025996">
    <property type="entry name" value="MT1864/Rv1816-like_C"/>
</dbReference>
<dbReference type="PANTHER" id="PTHR30055:SF220">
    <property type="entry name" value="TETR-FAMILY REGULATORY PROTEIN"/>
    <property type="match status" value="1"/>
</dbReference>
<evidence type="ECO:0000256" key="2">
    <source>
        <dbReference type="ARBA" id="ARBA00023125"/>
    </source>
</evidence>
<dbReference type="Gene3D" id="1.10.357.10">
    <property type="entry name" value="Tetracycline Repressor, domain 2"/>
    <property type="match status" value="1"/>
</dbReference>
<gene>
    <name evidence="6" type="ORF">RSO01_06050</name>
</gene>